<dbReference type="AlphaFoldDB" id="A0A8H3PAI6"/>
<evidence type="ECO:0000256" key="2">
    <source>
        <dbReference type="ARBA" id="ARBA00005896"/>
    </source>
</evidence>
<evidence type="ECO:0000313" key="9">
    <source>
        <dbReference type="Proteomes" id="UP000465221"/>
    </source>
</evidence>
<evidence type="ECO:0000256" key="5">
    <source>
        <dbReference type="ARBA" id="ARBA00023002"/>
    </source>
</evidence>
<evidence type="ECO:0000256" key="3">
    <source>
        <dbReference type="ARBA" id="ARBA00022723"/>
    </source>
</evidence>
<comment type="similarity">
    <text evidence="2">Belongs to the TfdA dioxygenase family.</text>
</comment>
<dbReference type="SUPFAM" id="SSF51197">
    <property type="entry name" value="Clavaminate synthase-like"/>
    <property type="match status" value="1"/>
</dbReference>
<organism evidence="8 9">
    <name type="scientific">Aspergillus udagawae</name>
    <dbReference type="NCBI Taxonomy" id="91492"/>
    <lineage>
        <taxon>Eukaryota</taxon>
        <taxon>Fungi</taxon>
        <taxon>Dikarya</taxon>
        <taxon>Ascomycota</taxon>
        <taxon>Pezizomycotina</taxon>
        <taxon>Eurotiomycetes</taxon>
        <taxon>Eurotiomycetidae</taxon>
        <taxon>Eurotiales</taxon>
        <taxon>Aspergillaceae</taxon>
        <taxon>Aspergillus</taxon>
        <taxon>Aspergillus subgen. Fumigati</taxon>
    </lineage>
</organism>
<keyword evidence="5" id="KW-0560">Oxidoreductase</keyword>
<feature type="domain" description="TauD/TfdA-like" evidence="7">
    <location>
        <begin position="107"/>
        <end position="194"/>
    </location>
</feature>
<comment type="caution">
    <text evidence="8">The sequence shown here is derived from an EMBL/GenBank/DDBJ whole genome shotgun (WGS) entry which is preliminary data.</text>
</comment>
<keyword evidence="3" id="KW-0479">Metal-binding</keyword>
<comment type="cofactor">
    <cofactor evidence="1">
        <name>Fe(2+)</name>
        <dbReference type="ChEBI" id="CHEBI:29033"/>
    </cofactor>
</comment>
<proteinExistence type="inferred from homology"/>
<dbReference type="PANTHER" id="PTHR30468:SF10">
    <property type="entry name" value="TAUD_TFDA-LIKE DOMAIN-CONTAINING PROTEIN"/>
    <property type="match status" value="1"/>
</dbReference>
<evidence type="ECO:0000259" key="7">
    <source>
        <dbReference type="Pfam" id="PF02668"/>
    </source>
</evidence>
<protein>
    <submittedName>
        <fullName evidence="8">Alpha-ketoglutarate-dependent sulfonate dioxygenase</fullName>
    </submittedName>
</protein>
<reference evidence="8 9" key="1">
    <citation type="submission" date="2020-01" db="EMBL/GenBank/DDBJ databases">
        <title>Draft genome sequence of Aspergillus udagawae IFM 46972.</title>
        <authorList>
            <person name="Takahashi H."/>
            <person name="Yaguchi T."/>
        </authorList>
    </citation>
    <scope>NUCLEOTIDE SEQUENCE [LARGE SCALE GENOMIC DNA]</scope>
    <source>
        <strain evidence="8 9">IFM 46972</strain>
    </source>
</reference>
<keyword evidence="6" id="KW-0408">Iron</keyword>
<dbReference type="InterPro" id="IPR042098">
    <property type="entry name" value="TauD-like_sf"/>
</dbReference>
<dbReference type="GO" id="GO:0046872">
    <property type="term" value="F:metal ion binding"/>
    <property type="evidence" value="ECO:0007669"/>
    <property type="project" value="UniProtKB-KW"/>
</dbReference>
<keyword evidence="4 8" id="KW-0223">Dioxygenase</keyword>
<dbReference type="Pfam" id="PF02668">
    <property type="entry name" value="TauD"/>
    <property type="match status" value="1"/>
</dbReference>
<dbReference type="PANTHER" id="PTHR30468">
    <property type="entry name" value="ALPHA-KETOGLUTARATE-DEPENDENT SULFONATE DIOXYGENASE"/>
    <property type="match status" value="1"/>
</dbReference>
<dbReference type="GO" id="GO:0016706">
    <property type="term" value="F:2-oxoglutarate-dependent dioxygenase activity"/>
    <property type="evidence" value="ECO:0007669"/>
    <property type="project" value="TreeGrafter"/>
</dbReference>
<dbReference type="Proteomes" id="UP000465221">
    <property type="component" value="Unassembled WGS sequence"/>
</dbReference>
<dbReference type="GO" id="GO:0005737">
    <property type="term" value="C:cytoplasm"/>
    <property type="evidence" value="ECO:0007669"/>
    <property type="project" value="TreeGrafter"/>
</dbReference>
<sequence>MDQMKRLIQRMGELTGKPEEGKLHINPIHPEVNSCLGNDEVLRDPEIYVVSSEHNRDEFDDYLNTKQKQFASRGWHAEVTEATHHEPDIMPLADKGLNLWLGPRGHPQNFGGSFEATHPLVVTNPVTGWKALWGFSPISMRAKGRINGVTDHEEELMKTYFLKLITDNHDLQYRHRWKPDDIVIWDNRTVLHTGT</sequence>
<accession>A0A8H3PAI6</accession>
<dbReference type="InterPro" id="IPR003819">
    <property type="entry name" value="TauD/TfdA-like"/>
</dbReference>
<evidence type="ECO:0000256" key="6">
    <source>
        <dbReference type="ARBA" id="ARBA00023004"/>
    </source>
</evidence>
<evidence type="ECO:0000256" key="1">
    <source>
        <dbReference type="ARBA" id="ARBA00001954"/>
    </source>
</evidence>
<gene>
    <name evidence="8" type="ORF">IFM46972_09001</name>
</gene>
<dbReference type="Gene3D" id="3.60.130.10">
    <property type="entry name" value="Clavaminate synthase-like"/>
    <property type="match status" value="1"/>
</dbReference>
<evidence type="ECO:0000256" key="4">
    <source>
        <dbReference type="ARBA" id="ARBA00022964"/>
    </source>
</evidence>
<name>A0A8H3PAI6_9EURO</name>
<evidence type="ECO:0000313" key="8">
    <source>
        <dbReference type="EMBL" id="GFF50260.1"/>
    </source>
</evidence>
<dbReference type="EMBL" id="BLKC01000083">
    <property type="protein sequence ID" value="GFF50260.1"/>
    <property type="molecule type" value="Genomic_DNA"/>
</dbReference>
<dbReference type="InterPro" id="IPR051323">
    <property type="entry name" value="AtsK-like"/>
</dbReference>